<reference evidence="2 3" key="1">
    <citation type="journal article" date="2016" name="Int. J. Syst. Evol. Microbiol.">
        <title>Pontibacter aydingkolensis sp. nov., isolated from soil of a salt lake.</title>
        <authorList>
            <person name="Osman G."/>
            <person name="Zhang T."/>
            <person name="Lou K."/>
            <person name="Gao Y."/>
            <person name="Chang W."/>
            <person name="Lin Q."/>
            <person name="Yang H.M."/>
            <person name="Huo X.D."/>
            <person name="Wang N."/>
        </authorList>
    </citation>
    <scope>NUCLEOTIDE SEQUENCE [LARGE SCALE GENOMIC DNA]</scope>
    <source>
        <strain evidence="2 3">KACC 19255</strain>
    </source>
</reference>
<comment type="caution">
    <text evidence="2">The sequence shown here is derived from an EMBL/GenBank/DDBJ whole genome shotgun (WGS) entry which is preliminary data.</text>
</comment>
<dbReference type="PANTHER" id="PTHR43162:SF1">
    <property type="entry name" value="PRESTALK A DIFFERENTIATION PROTEIN A"/>
    <property type="match status" value="1"/>
</dbReference>
<feature type="domain" description="NAD(P)-binding" evidence="1">
    <location>
        <begin position="10"/>
        <end position="110"/>
    </location>
</feature>
<organism evidence="2 3">
    <name type="scientific">Pontibacter aydingkolensis</name>
    <dbReference type="NCBI Taxonomy" id="1911536"/>
    <lineage>
        <taxon>Bacteria</taxon>
        <taxon>Pseudomonadati</taxon>
        <taxon>Bacteroidota</taxon>
        <taxon>Cytophagia</taxon>
        <taxon>Cytophagales</taxon>
        <taxon>Hymenobacteraceae</taxon>
        <taxon>Pontibacter</taxon>
    </lineage>
</organism>
<protein>
    <submittedName>
        <fullName evidence="2">NAD(P)H-binding protein</fullName>
    </submittedName>
</protein>
<dbReference type="Gene3D" id="3.90.25.10">
    <property type="entry name" value="UDP-galactose 4-epimerase, domain 1"/>
    <property type="match status" value="1"/>
</dbReference>
<dbReference type="Pfam" id="PF13460">
    <property type="entry name" value="NAD_binding_10"/>
    <property type="match status" value="1"/>
</dbReference>
<proteinExistence type="predicted"/>
<dbReference type="Proteomes" id="UP000813018">
    <property type="component" value="Unassembled WGS sequence"/>
</dbReference>
<name>A0ABS7CY86_9BACT</name>
<dbReference type="Gene3D" id="3.40.50.720">
    <property type="entry name" value="NAD(P)-binding Rossmann-like Domain"/>
    <property type="match status" value="1"/>
</dbReference>
<dbReference type="InterPro" id="IPR016040">
    <property type="entry name" value="NAD(P)-bd_dom"/>
</dbReference>
<gene>
    <name evidence="2" type="ORF">K0O23_17145</name>
</gene>
<evidence type="ECO:0000313" key="3">
    <source>
        <dbReference type="Proteomes" id="UP000813018"/>
    </source>
</evidence>
<dbReference type="PANTHER" id="PTHR43162">
    <property type="match status" value="1"/>
</dbReference>
<dbReference type="InterPro" id="IPR051604">
    <property type="entry name" value="Ergot_Alk_Oxidoreductase"/>
</dbReference>
<evidence type="ECO:0000259" key="1">
    <source>
        <dbReference type="Pfam" id="PF13460"/>
    </source>
</evidence>
<sequence length="264" mass="29036">MKKDSILVLGAAGNIGGKIANELLATGATVAVAGRSRARLQQFEGRATILEGDFGDDTFLQQAFANTTSLFLTVPDEHLANPVATAARLGKLLKDSPVTHIVNISNSVVCKSGVPTRLVALEQELNKLEGVHIKHLRCANFFENLNWGLHTPYAPDLLLPYISSYEVAGVAAQHLLHQSFNGKSIEVLLGPRDYTMTEMAAAAGEKYEQLPYTLGNEFFFKPFNEGDFEVEKRTVANTSKLTEARFTLEYFLQNDLVRQAVEQH</sequence>
<dbReference type="RefSeq" id="WP_219878673.1">
    <property type="nucleotide sequence ID" value="NZ_JAHYXK010000019.1"/>
</dbReference>
<dbReference type="InterPro" id="IPR036291">
    <property type="entry name" value="NAD(P)-bd_dom_sf"/>
</dbReference>
<dbReference type="EMBL" id="JAHYXK010000019">
    <property type="protein sequence ID" value="MBW7468804.1"/>
    <property type="molecule type" value="Genomic_DNA"/>
</dbReference>
<keyword evidence="3" id="KW-1185">Reference proteome</keyword>
<dbReference type="SUPFAM" id="SSF51735">
    <property type="entry name" value="NAD(P)-binding Rossmann-fold domains"/>
    <property type="match status" value="1"/>
</dbReference>
<accession>A0ABS7CY86</accession>
<evidence type="ECO:0000313" key="2">
    <source>
        <dbReference type="EMBL" id="MBW7468804.1"/>
    </source>
</evidence>